<dbReference type="Proteomes" id="UP001302851">
    <property type="component" value="Segment"/>
</dbReference>
<keyword evidence="2" id="KW-1185">Reference proteome</keyword>
<organism evidence="1 2">
    <name type="scientific">Salmonella phage SPLA4</name>
    <dbReference type="NCBI Taxonomy" id="3077600"/>
    <lineage>
        <taxon>Viruses</taxon>
        <taxon>Duplodnaviria</taxon>
        <taxon>Heunggongvirae</taxon>
        <taxon>Uroviricota</taxon>
        <taxon>Caudoviricetes</taxon>
        <taxon>Autographivirales</taxon>
        <taxon>Autotranscriptaviridae</taxon>
        <taxon>Studiervirinae</taxon>
        <taxon>Berlinvirus</taxon>
        <taxon>Berlinvirus SPLA4</taxon>
    </lineage>
</organism>
<gene>
    <name evidence="1" type="ORF">SPLA4_PHROGS00038</name>
</gene>
<evidence type="ECO:0000313" key="2">
    <source>
        <dbReference type="Proteomes" id="UP001302851"/>
    </source>
</evidence>
<accession>A0AA96NM97</accession>
<evidence type="ECO:0000313" key="1">
    <source>
        <dbReference type="EMBL" id="WNT48099.1"/>
    </source>
</evidence>
<protein>
    <submittedName>
        <fullName evidence="1">Uncharacterized protein</fullName>
    </submittedName>
</protein>
<sequence>MLIFEDNGWRVYQHPYLMIFHIAKWMEGDDRRSYGRTWDYHTVHECRSVEEVKEYLRNNM</sequence>
<name>A0AA96NM97_9CAUD</name>
<dbReference type="EMBL" id="OR413582">
    <property type="protein sequence ID" value="WNT48099.1"/>
    <property type="molecule type" value="Genomic_DNA"/>
</dbReference>
<proteinExistence type="predicted"/>
<reference evidence="1 2" key="1">
    <citation type="submission" date="2023-08" db="EMBL/GenBank/DDBJ databases">
        <title>Collateral sensitivity increases the efficacy of a rationally designed bacteriophage cocktail to control Salmonella enterica.</title>
        <authorList>
            <person name="Acton L.J."/>
        </authorList>
    </citation>
    <scope>NUCLEOTIDE SEQUENCE [LARGE SCALE GENOMIC DNA]</scope>
</reference>